<dbReference type="GO" id="GO:0008270">
    <property type="term" value="F:zinc ion binding"/>
    <property type="evidence" value="ECO:0007669"/>
    <property type="project" value="InterPro"/>
</dbReference>
<evidence type="ECO:0000256" key="2">
    <source>
        <dbReference type="ARBA" id="ARBA00022723"/>
    </source>
</evidence>
<keyword evidence="7" id="KW-1185">Reference proteome</keyword>
<protein>
    <submittedName>
        <fullName evidence="6">Uncharacterized protein</fullName>
    </submittedName>
</protein>
<dbReference type="AlphaFoldDB" id="A0A316URK7"/>
<dbReference type="Pfam" id="PF03604">
    <property type="entry name" value="Zn_ribbon_RPAB4"/>
    <property type="match status" value="1"/>
</dbReference>
<evidence type="ECO:0000313" key="6">
    <source>
        <dbReference type="EMBL" id="PWN25765.1"/>
    </source>
</evidence>
<gene>
    <name evidence="6" type="ORF">BDZ90DRAFT_261969</name>
</gene>
<keyword evidence="3" id="KW-0862">Zinc</keyword>
<proteinExistence type="inferred from homology"/>
<dbReference type="Proteomes" id="UP000245884">
    <property type="component" value="Unassembled WGS sequence"/>
</dbReference>
<keyword evidence="2" id="KW-0479">Metal-binding</keyword>
<dbReference type="FunFam" id="2.20.28.30:FF:000002">
    <property type="entry name" value="DNA-directed RNA polymerases II, IV and V subunit 12"/>
    <property type="match status" value="1"/>
</dbReference>
<dbReference type="GeneID" id="37030252"/>
<accession>A0A316URK7</accession>
<comment type="subcellular location">
    <subcellularLocation>
        <location evidence="1">Nucleus</location>
    </subcellularLocation>
</comment>
<dbReference type="Gene3D" id="2.20.28.30">
    <property type="entry name" value="RNA polymerase ii, chain L"/>
    <property type="match status" value="1"/>
</dbReference>
<dbReference type="InterPro" id="IPR039747">
    <property type="entry name" value="RPABC4"/>
</dbReference>
<comment type="similarity">
    <text evidence="5">Belongs to the archaeal Rpo12/eukaryotic RPC10 RNA polymerase subunit family.</text>
</comment>
<organism evidence="6 7">
    <name type="scientific">Jaminaea rosea</name>
    <dbReference type="NCBI Taxonomy" id="1569628"/>
    <lineage>
        <taxon>Eukaryota</taxon>
        <taxon>Fungi</taxon>
        <taxon>Dikarya</taxon>
        <taxon>Basidiomycota</taxon>
        <taxon>Ustilaginomycotina</taxon>
        <taxon>Exobasidiomycetes</taxon>
        <taxon>Microstromatales</taxon>
        <taxon>Microstromatales incertae sedis</taxon>
        <taxon>Jaminaea</taxon>
    </lineage>
</organism>
<keyword evidence="4" id="KW-0539">Nucleus</keyword>
<evidence type="ECO:0000256" key="1">
    <source>
        <dbReference type="ARBA" id="ARBA00004123"/>
    </source>
</evidence>
<dbReference type="GO" id="GO:0005665">
    <property type="term" value="C:RNA polymerase II, core complex"/>
    <property type="evidence" value="ECO:0007669"/>
    <property type="project" value="TreeGrafter"/>
</dbReference>
<dbReference type="GO" id="GO:0005666">
    <property type="term" value="C:RNA polymerase III complex"/>
    <property type="evidence" value="ECO:0007669"/>
    <property type="project" value="TreeGrafter"/>
</dbReference>
<dbReference type="STRING" id="1569628.A0A316URK7"/>
<dbReference type="GO" id="GO:0003677">
    <property type="term" value="F:DNA binding"/>
    <property type="evidence" value="ECO:0007669"/>
    <property type="project" value="InterPro"/>
</dbReference>
<evidence type="ECO:0000256" key="5">
    <source>
        <dbReference type="ARBA" id="ARBA00025770"/>
    </source>
</evidence>
<dbReference type="InterPro" id="IPR006591">
    <property type="entry name" value="RNAP_P/RPABC4"/>
</dbReference>
<dbReference type="OrthoDB" id="5585087at2759"/>
<dbReference type="GO" id="GO:0003899">
    <property type="term" value="F:DNA-directed RNA polymerase activity"/>
    <property type="evidence" value="ECO:0007669"/>
    <property type="project" value="InterPro"/>
</dbReference>
<name>A0A316URK7_9BASI</name>
<dbReference type="RefSeq" id="XP_025360377.1">
    <property type="nucleotide sequence ID" value="XM_025508429.1"/>
</dbReference>
<evidence type="ECO:0000313" key="7">
    <source>
        <dbReference type="Proteomes" id="UP000245884"/>
    </source>
</evidence>
<dbReference type="SUPFAM" id="SSF63393">
    <property type="entry name" value="RNA polymerase subunits"/>
    <property type="match status" value="1"/>
</dbReference>
<dbReference type="InterPro" id="IPR029040">
    <property type="entry name" value="RPABC4/Spt4"/>
</dbReference>
<dbReference type="PANTHER" id="PTHR12056:SF2">
    <property type="entry name" value="GEO11084P1"/>
    <property type="match status" value="1"/>
</dbReference>
<dbReference type="GO" id="GO:0005736">
    <property type="term" value="C:RNA polymerase I complex"/>
    <property type="evidence" value="ECO:0007669"/>
    <property type="project" value="TreeGrafter"/>
</dbReference>
<sequence>MSSANTGAPQGTGTTSIGSTRVQASEYICADCAALNEVRPREPIRCRECGHRVLYKQRTKRMLHFEAR</sequence>
<reference evidence="6 7" key="1">
    <citation type="journal article" date="2018" name="Mol. Biol. Evol.">
        <title>Broad Genomic Sampling Reveals a Smut Pathogenic Ancestry of the Fungal Clade Ustilaginomycotina.</title>
        <authorList>
            <person name="Kijpornyongpan T."/>
            <person name="Mondo S.J."/>
            <person name="Barry K."/>
            <person name="Sandor L."/>
            <person name="Lee J."/>
            <person name="Lipzen A."/>
            <person name="Pangilinan J."/>
            <person name="LaButti K."/>
            <person name="Hainaut M."/>
            <person name="Henrissat B."/>
            <person name="Grigoriev I.V."/>
            <person name="Spatafora J.W."/>
            <person name="Aime M.C."/>
        </authorList>
    </citation>
    <scope>NUCLEOTIDE SEQUENCE [LARGE SCALE GENOMIC DNA]</scope>
    <source>
        <strain evidence="6 7">MCA 5214</strain>
    </source>
</reference>
<evidence type="ECO:0000256" key="3">
    <source>
        <dbReference type="ARBA" id="ARBA00022833"/>
    </source>
</evidence>
<evidence type="ECO:0000256" key="4">
    <source>
        <dbReference type="ARBA" id="ARBA00023242"/>
    </source>
</evidence>
<dbReference type="PANTHER" id="PTHR12056">
    <property type="entry name" value="DNA-DIRECTED RNA POLYMERASES I, II, AND III"/>
    <property type="match status" value="1"/>
</dbReference>
<dbReference type="EMBL" id="KZ819674">
    <property type="protein sequence ID" value="PWN25765.1"/>
    <property type="molecule type" value="Genomic_DNA"/>
</dbReference>
<dbReference type="GO" id="GO:0006351">
    <property type="term" value="P:DNA-templated transcription"/>
    <property type="evidence" value="ECO:0007669"/>
    <property type="project" value="InterPro"/>
</dbReference>
<dbReference type="SMART" id="SM00659">
    <property type="entry name" value="RPOLCX"/>
    <property type="match status" value="1"/>
</dbReference>